<dbReference type="Pfam" id="PF03793">
    <property type="entry name" value="PASTA"/>
    <property type="match status" value="1"/>
</dbReference>
<dbReference type="PROSITE" id="PS51178">
    <property type="entry name" value="PASTA"/>
    <property type="match status" value="1"/>
</dbReference>
<keyword evidence="2" id="KW-0812">Transmembrane</keyword>
<feature type="compositionally biased region" description="Low complexity" evidence="1">
    <location>
        <begin position="44"/>
        <end position="64"/>
    </location>
</feature>
<evidence type="ECO:0000256" key="2">
    <source>
        <dbReference type="SAM" id="Phobius"/>
    </source>
</evidence>
<proteinExistence type="predicted"/>
<keyword evidence="2" id="KW-1133">Transmembrane helix</keyword>
<dbReference type="AlphaFoldDB" id="A0A7Y0EY53"/>
<evidence type="ECO:0000313" key="4">
    <source>
        <dbReference type="EMBL" id="NMM98564.1"/>
    </source>
</evidence>
<feature type="transmembrane region" description="Helical" evidence="2">
    <location>
        <begin position="149"/>
        <end position="171"/>
    </location>
</feature>
<feature type="domain" description="PASTA" evidence="3">
    <location>
        <begin position="330"/>
        <end position="392"/>
    </location>
</feature>
<feature type="region of interest" description="Disordered" evidence="1">
    <location>
        <begin position="674"/>
        <end position="716"/>
    </location>
</feature>
<dbReference type="RefSeq" id="WP_240951063.1">
    <property type="nucleotide sequence ID" value="NZ_JAAIIG010000006.1"/>
</dbReference>
<sequence>MICQRCGAVNNGGSRFCEQCGAQLPAGSAAAQPNQPGVTANQVPAPGQNAAWPPAPGQAASGPSAPMPMPDQTMIDHPPLPGTSGTPAPAPGTPSVPAPATNAPYAASGYPTNSTNPTGPSATQPTTQPVPPSYAATVTAVAKRGPNKLVILLSIILVALLVAGTTLFFTYRAEMWGGKVLPDAASIASGVTSKNGKKSVVKAKDITAALKAKGLKVKTVPVFSGEERGAFLGYEGAQAGARVKQGSTVTVQESAGPGVPKDTVGKDVNKVTDTFADMGVPVHYKKVVIAQDSKTPEGQVAVTYPAPGVGLTEDEESDGIYIGVASKGDGIPVDILGQEKSDAVSALEAEGYDVTLKPHYSSEQYVGKISGSYPAPGSELSSGESVTLYYGIDKDSNMDVLSRDNSYNGRMASIQASAMIGMYCKNEVKDASKDCVTLEQSSSTPYGGTTSDDYQYLHIKGEDEDKDHLLGLSNFSQDISGAMLSADQYTDPNKLPMKNHLLLKDWGMFELYAGMDLPNCGTTTMTGSSVGEYCIDGVYKMADFSGGTMTPPAGAEHYSGPTGLTYEMKDFVVYFPVGSDVDSLESSGYFDADELAKANKEEKIDTTRPFILVRDKSLYDSTSDPVDDWAHQVDPFVPTNKSANGYQNEMEPMKPAPSGSTVYYLMEQNGDLDWDSLPDADVKVPASKSGADSSDSSDSSDKSTSKKSAKDMTLQEIRSTVSGGDFTPIAGKYCQKDNSSCITIDDTGKATSSGSKDLYMSPDDHTVSKLQLADADPRWVPEDVGLDLKGPDSDYQCGSYRGSDACYNGDEFFSEAEIFKPFEVAYIPAGTSSSKLEGLAASSYSSSYVAGKAKPDSSKAFLKIIYYHMNEAPLDETVYYLTE</sequence>
<dbReference type="Gene3D" id="3.30.10.20">
    <property type="match status" value="1"/>
</dbReference>
<feature type="compositionally biased region" description="Polar residues" evidence="1">
    <location>
        <begin position="110"/>
        <end position="127"/>
    </location>
</feature>
<evidence type="ECO:0000256" key="1">
    <source>
        <dbReference type="SAM" id="MobiDB-lite"/>
    </source>
</evidence>
<keyword evidence="5" id="KW-1185">Reference proteome</keyword>
<feature type="compositionally biased region" description="Pro residues" evidence="1">
    <location>
        <begin position="88"/>
        <end position="97"/>
    </location>
</feature>
<dbReference type="SMART" id="SM00740">
    <property type="entry name" value="PASTA"/>
    <property type="match status" value="1"/>
</dbReference>
<accession>A0A7Y0EY53</accession>
<evidence type="ECO:0000313" key="5">
    <source>
        <dbReference type="Proteomes" id="UP000543419"/>
    </source>
</evidence>
<comment type="caution">
    <text evidence="4">The sequence shown here is derived from an EMBL/GenBank/DDBJ whole genome shotgun (WGS) entry which is preliminary data.</text>
</comment>
<feature type="compositionally biased region" description="Low complexity" evidence="1">
    <location>
        <begin position="686"/>
        <end position="697"/>
    </location>
</feature>
<name>A0A7Y0EY53_9BIFI</name>
<dbReference type="EMBL" id="JAAIIG010000006">
    <property type="protein sequence ID" value="NMM98564.1"/>
    <property type="molecule type" value="Genomic_DNA"/>
</dbReference>
<feature type="compositionally biased region" description="Basic and acidic residues" evidence="1">
    <location>
        <begin position="699"/>
        <end position="710"/>
    </location>
</feature>
<evidence type="ECO:0000259" key="3">
    <source>
        <dbReference type="PROSITE" id="PS51178"/>
    </source>
</evidence>
<dbReference type="InterPro" id="IPR005543">
    <property type="entry name" value="PASTA_dom"/>
</dbReference>
<gene>
    <name evidence="4" type="ORF">G1C97_1516</name>
</gene>
<feature type="compositionally biased region" description="Polar residues" evidence="1">
    <location>
        <begin position="31"/>
        <end position="42"/>
    </location>
</feature>
<keyword evidence="2" id="KW-0472">Membrane</keyword>
<dbReference type="Proteomes" id="UP000543419">
    <property type="component" value="Unassembled WGS sequence"/>
</dbReference>
<protein>
    <submittedName>
        <fullName evidence="4">PASTA domain-containing protein</fullName>
    </submittedName>
</protein>
<organism evidence="4 5">
    <name type="scientific">Bifidobacterium olomucense</name>
    <dbReference type="NCBI Taxonomy" id="2675324"/>
    <lineage>
        <taxon>Bacteria</taxon>
        <taxon>Bacillati</taxon>
        <taxon>Actinomycetota</taxon>
        <taxon>Actinomycetes</taxon>
        <taxon>Bifidobacteriales</taxon>
        <taxon>Bifidobacteriaceae</taxon>
        <taxon>Bifidobacterium</taxon>
    </lineage>
</organism>
<reference evidence="4 5" key="1">
    <citation type="submission" date="2020-02" db="EMBL/GenBank/DDBJ databases">
        <title>Characterization of phylogenetic diversity of novel bifidobacterial species isolated in Czech ZOOs.</title>
        <authorList>
            <person name="Lugli G.A."/>
            <person name="Vera N.B."/>
            <person name="Ventura M."/>
        </authorList>
    </citation>
    <scope>NUCLEOTIDE SEQUENCE [LARGE SCALE GENOMIC DNA]</scope>
    <source>
        <strain evidence="4 5">DSM 109959</strain>
    </source>
</reference>
<dbReference type="CDD" id="cd06577">
    <property type="entry name" value="PASTA_pknB"/>
    <property type="match status" value="1"/>
</dbReference>
<feature type="region of interest" description="Disordered" evidence="1">
    <location>
        <begin position="27"/>
        <end position="131"/>
    </location>
</feature>